<dbReference type="CDD" id="cd00325">
    <property type="entry name" value="chitinase_GH19"/>
    <property type="match status" value="1"/>
</dbReference>
<dbReference type="PANTHER" id="PTHR22595:SF79">
    <property type="entry name" value="CHITINASE 12"/>
    <property type="match status" value="1"/>
</dbReference>
<feature type="domain" description="Glycoside hydrolase family 19 catalytic" evidence="7">
    <location>
        <begin position="178"/>
        <end position="188"/>
    </location>
</feature>
<feature type="disulfide bond" evidence="4">
    <location>
        <begin position="53"/>
        <end position="117"/>
    </location>
</feature>
<dbReference type="InParanoid" id="A0A1S3B3G7"/>
<dbReference type="InterPro" id="IPR000726">
    <property type="entry name" value="Glyco_hydro_19_cat"/>
</dbReference>
<dbReference type="InterPro" id="IPR016283">
    <property type="entry name" value="Glyco_hydro_19"/>
</dbReference>
<dbReference type="Proteomes" id="UP001652600">
    <property type="component" value="Chromosome 8"/>
</dbReference>
<dbReference type="SMR" id="A0A1S3B3G7"/>
<keyword evidence="9" id="KW-1185">Reference proteome</keyword>
<protein>
    <submittedName>
        <fullName evidence="10">Endochitinase-like</fullName>
    </submittedName>
</protein>
<dbReference type="PANTHER" id="PTHR22595">
    <property type="entry name" value="CHITINASE-RELATED"/>
    <property type="match status" value="1"/>
</dbReference>
<dbReference type="GO" id="GO:0008061">
    <property type="term" value="F:chitin binding"/>
    <property type="evidence" value="ECO:0007669"/>
    <property type="project" value="UniProtKB-KW"/>
</dbReference>
<dbReference type="Gene3D" id="1.10.530.10">
    <property type="match status" value="1"/>
</dbReference>
<keyword evidence="5" id="KW-0732">Signal</keyword>
<evidence type="ECO:0000256" key="5">
    <source>
        <dbReference type="SAM" id="SignalP"/>
    </source>
</evidence>
<dbReference type="InterPro" id="IPR023346">
    <property type="entry name" value="Lysozyme-like_dom_sf"/>
</dbReference>
<feature type="chain" id="PRO_5044565081" evidence="5">
    <location>
        <begin position="17"/>
        <end position="275"/>
    </location>
</feature>
<accession>A0A1S3B3G7</accession>
<feature type="domain" description="Glycoside hydrolase family 19 catalytic" evidence="6">
    <location>
        <begin position="53"/>
        <end position="75"/>
    </location>
</feature>
<dbReference type="PROSITE" id="PS00774">
    <property type="entry name" value="CHITINASE_19_2"/>
    <property type="match status" value="1"/>
</dbReference>
<dbReference type="PIRSF" id="PIRSF001060">
    <property type="entry name" value="Endochitinase"/>
    <property type="match status" value="1"/>
</dbReference>
<dbReference type="GO" id="GO:0006032">
    <property type="term" value="P:chitin catabolic process"/>
    <property type="evidence" value="ECO:0007669"/>
    <property type="project" value="InterPro"/>
</dbReference>
<evidence type="ECO:0000313" key="8">
    <source>
        <dbReference type="EnsemblPlants" id="MELO3C007963.2.1"/>
    </source>
</evidence>
<dbReference type="OrthoDB" id="10292034at2759"/>
<dbReference type="GO" id="GO:0016998">
    <property type="term" value="P:cell wall macromolecule catabolic process"/>
    <property type="evidence" value="ECO:0007669"/>
    <property type="project" value="InterPro"/>
</dbReference>
<gene>
    <name evidence="10" type="primary">LOC103485363</name>
    <name evidence="8" type="synonym">103485363</name>
</gene>
<dbReference type="Gene3D" id="3.30.20.10">
    <property type="entry name" value="Endochitinase, domain 2"/>
    <property type="match status" value="1"/>
</dbReference>
<reference evidence="10" key="2">
    <citation type="submission" date="2025-04" db="UniProtKB">
        <authorList>
            <consortium name="RefSeq"/>
        </authorList>
    </citation>
    <scope>IDENTIFICATION</scope>
</reference>
<keyword evidence="1" id="KW-0147">Chitin-binding</keyword>
<feature type="signal peptide" evidence="5">
    <location>
        <begin position="1"/>
        <end position="16"/>
    </location>
</feature>
<dbReference type="KEGG" id="cmo:103485363"/>
<dbReference type="RefSeq" id="XP_008441134.1">
    <property type="nucleotide sequence ID" value="XM_008442912.1"/>
</dbReference>
<evidence type="ECO:0000313" key="9">
    <source>
        <dbReference type="Proteomes" id="UP001652600"/>
    </source>
</evidence>
<dbReference type="Gramene" id="MELO3C007963.2.1">
    <property type="protein sequence ID" value="MELO3C007963.2.1"/>
    <property type="gene ID" value="MELO3C007963.2"/>
</dbReference>
<name>A0A1S3B3G7_CUCME</name>
<reference evidence="8" key="1">
    <citation type="submission" date="2023-03" db="UniProtKB">
        <authorList>
            <consortium name="EnsemblPlants"/>
        </authorList>
    </citation>
    <scope>IDENTIFICATION</scope>
</reference>
<dbReference type="FunFam" id="3.30.20.10:FF:000001">
    <property type="entry name" value="Endochitinase (Chitinase)"/>
    <property type="match status" value="1"/>
</dbReference>
<keyword evidence="2" id="KW-0611">Plant defense</keyword>
<feature type="disulfide bond" evidence="4">
    <location>
        <begin position="128"/>
        <end position="134"/>
    </location>
</feature>
<dbReference type="GeneID" id="103485363"/>
<dbReference type="SUPFAM" id="SSF53955">
    <property type="entry name" value="Lysozyme-like"/>
    <property type="match status" value="1"/>
</dbReference>
<sequence>MKILLLICLLFSLLWGRGVPSTTPSPNEGDDVGNLITPTMFNEMFKHQKDPECESQGFYSYQAFITAARYFSRFGFATTGKPSVRKREVAAFLAQTSHQTTGGWVAVPDGPTFWGYCRIKETTNDSYCDPKWPCAPAQKYYGRGPMQLQYNFNYMKAGKALGLDLLKNPDLLATDPVVSFKTAIWYWMTSRGLNIPSCHDVIIGKWRPTKADIAARRLPGFGVITNIINGGEECGHDADTSVLDRFEFFMRYCKMMGIKTGKHIDCFFQQPFTRM</sequence>
<dbReference type="GO" id="GO:0004568">
    <property type="term" value="F:chitinase activity"/>
    <property type="evidence" value="ECO:0007669"/>
    <property type="project" value="InterPro"/>
</dbReference>
<evidence type="ECO:0000313" key="10">
    <source>
        <dbReference type="RefSeq" id="XP_008441134.1"/>
    </source>
</evidence>
<proteinExistence type="predicted"/>
<evidence type="ECO:0000256" key="3">
    <source>
        <dbReference type="ARBA" id="ARBA00023157"/>
    </source>
</evidence>
<evidence type="ECO:0000259" key="6">
    <source>
        <dbReference type="PROSITE" id="PS00773"/>
    </source>
</evidence>
<evidence type="ECO:0000256" key="1">
    <source>
        <dbReference type="ARBA" id="ARBA00022669"/>
    </source>
</evidence>
<dbReference type="GO" id="GO:0005975">
    <property type="term" value="P:carbohydrate metabolic process"/>
    <property type="evidence" value="ECO:0007669"/>
    <property type="project" value="InterPro"/>
</dbReference>
<dbReference type="PROSITE" id="PS00773">
    <property type="entry name" value="CHITINASE_19_1"/>
    <property type="match status" value="1"/>
</dbReference>
<dbReference type="AlphaFoldDB" id="A0A1S3B3G7"/>
<dbReference type="EnsemblPlants" id="MELO3C007963.2.1">
    <property type="protein sequence ID" value="MELO3C007963.2.1"/>
    <property type="gene ID" value="MELO3C007963.2"/>
</dbReference>
<organism evidence="9 10">
    <name type="scientific">Cucumis melo</name>
    <name type="common">Muskmelon</name>
    <dbReference type="NCBI Taxonomy" id="3656"/>
    <lineage>
        <taxon>Eukaryota</taxon>
        <taxon>Viridiplantae</taxon>
        <taxon>Streptophyta</taxon>
        <taxon>Embryophyta</taxon>
        <taxon>Tracheophyta</taxon>
        <taxon>Spermatophyta</taxon>
        <taxon>Magnoliopsida</taxon>
        <taxon>eudicotyledons</taxon>
        <taxon>Gunneridae</taxon>
        <taxon>Pentapetalae</taxon>
        <taxon>rosids</taxon>
        <taxon>fabids</taxon>
        <taxon>Cucurbitales</taxon>
        <taxon>Cucurbitaceae</taxon>
        <taxon>Benincaseae</taxon>
        <taxon>Cucumis</taxon>
    </lineage>
</organism>
<dbReference type="Pfam" id="PF00182">
    <property type="entry name" value="Glyco_hydro_19"/>
    <property type="match status" value="1"/>
</dbReference>
<evidence type="ECO:0000256" key="4">
    <source>
        <dbReference type="PIRSR" id="PIRSR001060-2"/>
    </source>
</evidence>
<evidence type="ECO:0000259" key="7">
    <source>
        <dbReference type="PROSITE" id="PS00774"/>
    </source>
</evidence>
<dbReference type="eggNOG" id="KOG4742">
    <property type="taxonomic scope" value="Eukaryota"/>
</dbReference>
<feature type="disulfide bond" evidence="4">
    <location>
        <begin position="234"/>
        <end position="266"/>
    </location>
</feature>
<evidence type="ECO:0000256" key="2">
    <source>
        <dbReference type="ARBA" id="ARBA00022821"/>
    </source>
</evidence>
<dbReference type="GO" id="GO:0050832">
    <property type="term" value="P:defense response to fungus"/>
    <property type="evidence" value="ECO:0007669"/>
    <property type="project" value="TreeGrafter"/>
</dbReference>
<keyword evidence="3 4" id="KW-1015">Disulfide bond</keyword>